<dbReference type="Gene3D" id="3.40.50.300">
    <property type="entry name" value="P-loop containing nucleotide triphosphate hydrolases"/>
    <property type="match status" value="1"/>
</dbReference>
<dbReference type="InterPro" id="IPR058249">
    <property type="entry name" value="Pch2_C"/>
</dbReference>
<dbReference type="InterPro" id="IPR003960">
    <property type="entry name" value="ATPase_AAA_CS"/>
</dbReference>
<dbReference type="Pfam" id="PF23242">
    <property type="entry name" value="AAA_lid_TRIP13_C"/>
    <property type="match status" value="1"/>
</dbReference>
<evidence type="ECO:0000256" key="1">
    <source>
        <dbReference type="ARBA" id="ARBA00007271"/>
    </source>
</evidence>
<dbReference type="EMBL" id="ASGP02000007">
    <property type="protein sequence ID" value="KAH9497361.1"/>
    <property type="molecule type" value="Genomic_DNA"/>
</dbReference>
<protein>
    <submittedName>
        <fullName evidence="7">Pachytene checkpoint protein 2</fullName>
    </submittedName>
</protein>
<evidence type="ECO:0000256" key="3">
    <source>
        <dbReference type="ARBA" id="ARBA00022840"/>
    </source>
</evidence>
<dbReference type="SMART" id="SM00382">
    <property type="entry name" value="AAA"/>
    <property type="match status" value="1"/>
</dbReference>
<dbReference type="Pfam" id="PF00004">
    <property type="entry name" value="AAA"/>
    <property type="match status" value="1"/>
</dbReference>
<feature type="domain" description="AAA+ ATPase" evidence="6">
    <location>
        <begin position="175"/>
        <end position="326"/>
    </location>
</feature>
<dbReference type="Proteomes" id="UP000790347">
    <property type="component" value="Unassembled WGS sequence"/>
</dbReference>
<gene>
    <name evidence="7" type="primary">TRIP13</name>
    <name evidence="7" type="ORF">DERF_013356</name>
</gene>
<evidence type="ECO:0000256" key="5">
    <source>
        <dbReference type="RuleBase" id="RU003651"/>
    </source>
</evidence>
<name>A0A922HM14_DERFA</name>
<evidence type="ECO:0000256" key="2">
    <source>
        <dbReference type="ARBA" id="ARBA00022741"/>
    </source>
</evidence>
<proteinExistence type="inferred from homology"/>
<reference evidence="7" key="2">
    <citation type="journal article" date="2022" name="Res Sq">
        <title>Comparative Genomics Reveals Insights into the Divergent Evolution of Astigmatic Mites and Household Pest Adaptations.</title>
        <authorList>
            <person name="Xiong Q."/>
            <person name="Wan A.T.-Y."/>
            <person name="Liu X.-Y."/>
            <person name="Fung C.S.-H."/>
            <person name="Xiao X."/>
            <person name="Malainual N."/>
            <person name="Hou J."/>
            <person name="Wang L."/>
            <person name="Wang M."/>
            <person name="Yang K."/>
            <person name="Cui Y."/>
            <person name="Leung E."/>
            <person name="Nong W."/>
            <person name="Shin S.-K."/>
            <person name="Au S."/>
            <person name="Jeong K.Y."/>
            <person name="Chew F.T."/>
            <person name="Hui J."/>
            <person name="Leung T.F."/>
            <person name="Tungtrongchitr A."/>
            <person name="Zhong N."/>
            <person name="Liu Z."/>
            <person name="Tsui S."/>
        </authorList>
    </citation>
    <scope>NUCLEOTIDE SEQUENCE</scope>
    <source>
        <strain evidence="7">Derf</strain>
        <tissue evidence="7">Whole organism</tissue>
    </source>
</reference>
<dbReference type="InterPro" id="IPR001270">
    <property type="entry name" value="ClpA/B"/>
</dbReference>
<dbReference type="GO" id="GO:0016887">
    <property type="term" value="F:ATP hydrolysis activity"/>
    <property type="evidence" value="ECO:0007669"/>
    <property type="project" value="InterPro"/>
</dbReference>
<dbReference type="PROSITE" id="PS00674">
    <property type="entry name" value="AAA"/>
    <property type="match status" value="1"/>
</dbReference>
<evidence type="ECO:0000313" key="7">
    <source>
        <dbReference type="EMBL" id="KAH9497361.1"/>
    </source>
</evidence>
<dbReference type="GO" id="GO:0005634">
    <property type="term" value="C:nucleus"/>
    <property type="evidence" value="ECO:0007669"/>
    <property type="project" value="TreeGrafter"/>
</dbReference>
<dbReference type="PRINTS" id="PR00300">
    <property type="entry name" value="CLPPROTEASEA"/>
</dbReference>
<accession>A0A922HM14</accession>
<organism evidence="7 8">
    <name type="scientific">Dermatophagoides farinae</name>
    <name type="common">American house dust mite</name>
    <dbReference type="NCBI Taxonomy" id="6954"/>
    <lineage>
        <taxon>Eukaryota</taxon>
        <taxon>Metazoa</taxon>
        <taxon>Ecdysozoa</taxon>
        <taxon>Arthropoda</taxon>
        <taxon>Chelicerata</taxon>
        <taxon>Arachnida</taxon>
        <taxon>Acari</taxon>
        <taxon>Acariformes</taxon>
        <taxon>Sarcoptiformes</taxon>
        <taxon>Astigmata</taxon>
        <taxon>Psoroptidia</taxon>
        <taxon>Analgoidea</taxon>
        <taxon>Pyroglyphidae</taxon>
        <taxon>Dermatophagoidinae</taxon>
        <taxon>Dermatophagoides</taxon>
    </lineage>
</organism>
<dbReference type="InterPro" id="IPR044539">
    <property type="entry name" value="Pch2-like"/>
</dbReference>
<dbReference type="GO" id="GO:0007131">
    <property type="term" value="P:reciprocal meiotic recombination"/>
    <property type="evidence" value="ECO:0007669"/>
    <property type="project" value="TreeGrafter"/>
</dbReference>
<dbReference type="PANTHER" id="PTHR45991:SF1">
    <property type="entry name" value="PACHYTENE CHECKPOINT PROTEIN 2 HOMOLOG"/>
    <property type="match status" value="1"/>
</dbReference>
<reference evidence="7" key="1">
    <citation type="submission" date="2013-05" db="EMBL/GenBank/DDBJ databases">
        <authorList>
            <person name="Yim A.K.Y."/>
            <person name="Chan T.F."/>
            <person name="Ji K.M."/>
            <person name="Liu X.Y."/>
            <person name="Zhou J.W."/>
            <person name="Li R.Q."/>
            <person name="Yang K.Y."/>
            <person name="Li J."/>
            <person name="Li M."/>
            <person name="Law P.T.W."/>
            <person name="Wu Y.L."/>
            <person name="Cai Z.L."/>
            <person name="Qin H."/>
            <person name="Bao Y."/>
            <person name="Leung R.K.K."/>
            <person name="Ng P.K.S."/>
            <person name="Zou J."/>
            <person name="Zhong X.J."/>
            <person name="Ran P.X."/>
            <person name="Zhong N.S."/>
            <person name="Liu Z.G."/>
            <person name="Tsui S.K.W."/>
        </authorList>
    </citation>
    <scope>NUCLEOTIDE SEQUENCE</scope>
    <source>
        <strain evidence="7">Derf</strain>
        <tissue evidence="7">Whole organism</tissue>
    </source>
</reference>
<dbReference type="InterPro" id="IPR003959">
    <property type="entry name" value="ATPase_AAA_core"/>
</dbReference>
<comment type="similarity">
    <text evidence="1">Belongs to the AAA ATPase family. PCH2 subfamily.</text>
</comment>
<dbReference type="SUPFAM" id="SSF52540">
    <property type="entry name" value="P-loop containing nucleoside triphosphate hydrolases"/>
    <property type="match status" value="1"/>
</dbReference>
<evidence type="ECO:0000313" key="8">
    <source>
        <dbReference type="Proteomes" id="UP000790347"/>
    </source>
</evidence>
<keyword evidence="3 5" id="KW-0067">ATP-binding</keyword>
<dbReference type="InterPro" id="IPR027417">
    <property type="entry name" value="P-loop_NTPase"/>
</dbReference>
<dbReference type="InterPro" id="IPR003593">
    <property type="entry name" value="AAA+_ATPase"/>
</dbReference>
<dbReference type="PANTHER" id="PTHR45991">
    <property type="entry name" value="PACHYTENE CHECKPOINT PROTEIN 2"/>
    <property type="match status" value="1"/>
</dbReference>
<keyword evidence="8" id="KW-1185">Reference proteome</keyword>
<comment type="caution">
    <text evidence="7">The sequence shown here is derived from an EMBL/GenBank/DDBJ whole genome shotgun (WGS) entry which is preliminary data.</text>
</comment>
<dbReference type="GO" id="GO:0005694">
    <property type="term" value="C:chromosome"/>
    <property type="evidence" value="ECO:0007669"/>
    <property type="project" value="TreeGrafter"/>
</dbReference>
<keyword evidence="2 5" id="KW-0547">Nucleotide-binding</keyword>
<evidence type="ECO:0000259" key="6">
    <source>
        <dbReference type="SMART" id="SM00382"/>
    </source>
</evidence>
<dbReference type="FunFam" id="3.40.50.300:FF:001494">
    <property type="entry name" value="Pachytene checkpoint component Pch2"/>
    <property type="match status" value="1"/>
</dbReference>
<dbReference type="AlphaFoldDB" id="A0A922HM14"/>
<evidence type="ECO:0000256" key="4">
    <source>
        <dbReference type="ARBA" id="ARBA00023254"/>
    </source>
</evidence>
<dbReference type="GO" id="GO:0005524">
    <property type="term" value="F:ATP binding"/>
    <property type="evidence" value="ECO:0007669"/>
    <property type="project" value="UniProtKB-KW"/>
</dbReference>
<dbReference type="GO" id="GO:0051598">
    <property type="term" value="P:meiotic recombination checkpoint signaling"/>
    <property type="evidence" value="ECO:0007669"/>
    <property type="project" value="TreeGrafter"/>
</dbReference>
<sequence length="450" mass="52128">MMTSTKPFHLEILLDSTCSENQCKNLREKIDEYLKENNSNVIEWLKKTIENGHYKLSCPLDDSIQMNITVDSIANINNNDDDDGKCIEDMIKNHDKDLINYIGIYLNKLHDDTMQNCLEEDLPCTFHTFLPSKNFVNLWDSLMFESNLKIKLLNYIHAAIRLSCKSRINQSFININKVLLLHGPPGTGKTTLCKALCQKVSIMMAEHYDNFQLIEINSHSLFSKWFSESGKLVLKLFDSIREFAEDPTNMIFVLIDEVESLAYDRQRINSADPTDAIRVVNAILTQLDTIKQYPNIIILATSNVSKSMDNAFVDRADIIQYIDLPSSKMVYEILRSSIRELIVTQVIRFDPDTEFLPWHRMNVVQNSTLNFDHNNKLKEISLICSSNLSGRSLRKLPFLTFAMNYDYYMQAKFIDDDDDDGKQRYVSMEKFLADLSDMISKQILNQKHFE</sequence>
<keyword evidence="4" id="KW-0469">Meiosis</keyword>